<organism evidence="2 3">
    <name type="scientific">Shewanella avicenniae</name>
    <dbReference type="NCBI Taxonomy" id="2814294"/>
    <lineage>
        <taxon>Bacteria</taxon>
        <taxon>Pseudomonadati</taxon>
        <taxon>Pseudomonadota</taxon>
        <taxon>Gammaproteobacteria</taxon>
        <taxon>Alteromonadales</taxon>
        <taxon>Shewanellaceae</taxon>
        <taxon>Shewanella</taxon>
    </lineage>
</organism>
<keyword evidence="1" id="KW-0472">Membrane</keyword>
<gene>
    <name evidence="2" type="ORF">JYB87_01015</name>
</gene>
<keyword evidence="1" id="KW-0812">Transmembrane</keyword>
<reference evidence="2 3" key="1">
    <citation type="submission" date="2021-03" db="EMBL/GenBank/DDBJ databases">
        <title>Novel species identification of genus Shewanella.</title>
        <authorList>
            <person name="Liu G."/>
            <person name="Zhang Q."/>
        </authorList>
    </citation>
    <scope>NUCLEOTIDE SEQUENCE [LARGE SCALE GENOMIC DNA]</scope>
    <source>
        <strain evidence="2 3">FJAT-51800</strain>
    </source>
</reference>
<feature type="transmembrane region" description="Helical" evidence="1">
    <location>
        <begin position="67"/>
        <end position="90"/>
    </location>
</feature>
<evidence type="ECO:0000313" key="2">
    <source>
        <dbReference type="EMBL" id="QSX33866.1"/>
    </source>
</evidence>
<feature type="transmembrane region" description="Helical" evidence="1">
    <location>
        <begin position="32"/>
        <end position="52"/>
    </location>
</feature>
<evidence type="ECO:0000256" key="1">
    <source>
        <dbReference type="SAM" id="Phobius"/>
    </source>
</evidence>
<dbReference type="RefSeq" id="WP_207355074.1">
    <property type="nucleotide sequence ID" value="NZ_CP071503.1"/>
</dbReference>
<evidence type="ECO:0000313" key="3">
    <source>
        <dbReference type="Proteomes" id="UP000662770"/>
    </source>
</evidence>
<name>A0ABX7QSD8_9GAMM</name>
<protein>
    <submittedName>
        <fullName evidence="2">Uncharacterized protein</fullName>
    </submittedName>
</protein>
<sequence length="92" mass="9913">MAIAVSERVDLVVDLLVADQLLMDKLFKISKLNFGLISALLGGTWCLFLNASKCQGFPTAGLNLSPAPFLALCRVAAFFLASLAVFYRLAAF</sequence>
<dbReference type="Proteomes" id="UP000662770">
    <property type="component" value="Chromosome"/>
</dbReference>
<keyword evidence="3" id="KW-1185">Reference proteome</keyword>
<dbReference type="EMBL" id="CP071503">
    <property type="protein sequence ID" value="QSX33866.1"/>
    <property type="molecule type" value="Genomic_DNA"/>
</dbReference>
<accession>A0ABX7QSD8</accession>
<proteinExistence type="predicted"/>
<keyword evidence="1" id="KW-1133">Transmembrane helix</keyword>